<dbReference type="SUPFAM" id="SSF52047">
    <property type="entry name" value="RNI-like"/>
    <property type="match status" value="1"/>
</dbReference>
<reference evidence="2" key="1">
    <citation type="submission" date="2019-12" db="EMBL/GenBank/DDBJ databases">
        <title>Genome sequencing and annotation of Brassica cretica.</title>
        <authorList>
            <person name="Studholme D.J."/>
            <person name="Sarris P."/>
        </authorList>
    </citation>
    <scope>NUCLEOTIDE SEQUENCE</scope>
    <source>
        <strain evidence="2">PFS-109/04</strain>
        <tissue evidence="2">Leaf</tissue>
    </source>
</reference>
<dbReference type="PANTHER" id="PTHR31293:SF16">
    <property type="entry name" value="RNI-LIKE SUPERFAMILY PROTEIN"/>
    <property type="match status" value="1"/>
</dbReference>
<dbReference type="Gene3D" id="3.80.10.10">
    <property type="entry name" value="Ribonuclease Inhibitor"/>
    <property type="match status" value="1"/>
</dbReference>
<feature type="domain" description="FBD" evidence="1">
    <location>
        <begin position="289"/>
        <end position="368"/>
    </location>
</feature>
<dbReference type="InterPro" id="IPR055294">
    <property type="entry name" value="FBL60-like"/>
</dbReference>
<protein>
    <recommendedName>
        <fullName evidence="1">FBD domain-containing protein</fullName>
    </recommendedName>
</protein>
<dbReference type="InterPro" id="IPR032675">
    <property type="entry name" value="LRR_dom_sf"/>
</dbReference>
<dbReference type="AlphaFoldDB" id="A0A8S9Q289"/>
<evidence type="ECO:0000259" key="1">
    <source>
        <dbReference type="SMART" id="SM00579"/>
    </source>
</evidence>
<dbReference type="PANTHER" id="PTHR31293">
    <property type="entry name" value="RNI-LIKE SUPERFAMILY PROTEIN"/>
    <property type="match status" value="1"/>
</dbReference>
<sequence>MMNLDFDDSISMHPGVRRHERDKIRRRFIRLVDSKLALHRNAPLNRLSIKCKDDVGPAPVIRWISKVLNRHVTELVLNISSHWSWPLSSEVDSSETMCQEFWESCSVSSITLKRLTFRFKQMVYDNPKSVSFDTPNLVYFEYSDAIADTYPNVNFPLLVEASLDLRMTHEQIGQAKLSEDDIAKEKEGTMVGNATVLLMGICNVKKLYLSDNTLEVLAFCCKPMPVYNNLVHLTIKTHRDVEWESLTALLKNCQNLETLVFEGLLHRYGMNCRSCECLCKPWEEEDVPTCLSSSPVKVLEILKFGDICEDEDMDKMMEQVEYFLETMPNLEQLIIHYETSIDEDVEEVLSQFQMVSREGLSKCKIQVISDNLNLSSST</sequence>
<dbReference type="InterPro" id="IPR006566">
    <property type="entry name" value="FBD"/>
</dbReference>
<evidence type="ECO:0000313" key="2">
    <source>
        <dbReference type="EMBL" id="KAF3527189.1"/>
    </source>
</evidence>
<accession>A0A8S9Q289</accession>
<dbReference type="EMBL" id="QGKX02001347">
    <property type="protein sequence ID" value="KAF3527189.1"/>
    <property type="molecule type" value="Genomic_DNA"/>
</dbReference>
<dbReference type="Proteomes" id="UP000712600">
    <property type="component" value="Unassembled WGS sequence"/>
</dbReference>
<proteinExistence type="predicted"/>
<gene>
    <name evidence="2" type="ORF">F2Q69_00049483</name>
</gene>
<organism evidence="2 3">
    <name type="scientific">Brassica cretica</name>
    <name type="common">Mustard</name>
    <dbReference type="NCBI Taxonomy" id="69181"/>
    <lineage>
        <taxon>Eukaryota</taxon>
        <taxon>Viridiplantae</taxon>
        <taxon>Streptophyta</taxon>
        <taxon>Embryophyta</taxon>
        <taxon>Tracheophyta</taxon>
        <taxon>Spermatophyta</taxon>
        <taxon>Magnoliopsida</taxon>
        <taxon>eudicotyledons</taxon>
        <taxon>Gunneridae</taxon>
        <taxon>Pentapetalae</taxon>
        <taxon>rosids</taxon>
        <taxon>malvids</taxon>
        <taxon>Brassicales</taxon>
        <taxon>Brassicaceae</taxon>
        <taxon>Brassiceae</taxon>
        <taxon>Brassica</taxon>
    </lineage>
</organism>
<dbReference type="SMART" id="SM00579">
    <property type="entry name" value="FBD"/>
    <property type="match status" value="1"/>
</dbReference>
<comment type="caution">
    <text evidence="2">The sequence shown here is derived from an EMBL/GenBank/DDBJ whole genome shotgun (WGS) entry which is preliminary data.</text>
</comment>
<name>A0A8S9Q289_BRACR</name>
<evidence type="ECO:0000313" key="3">
    <source>
        <dbReference type="Proteomes" id="UP000712600"/>
    </source>
</evidence>